<proteinExistence type="inferred from homology"/>
<evidence type="ECO:0000256" key="5">
    <source>
        <dbReference type="ARBA" id="ARBA00023163"/>
    </source>
</evidence>
<evidence type="ECO:0000313" key="10">
    <source>
        <dbReference type="Proteomes" id="UP000190121"/>
    </source>
</evidence>
<dbReference type="InterPro" id="IPR048300">
    <property type="entry name" value="TACO1_YebC-like_2nd/3rd_dom"/>
</dbReference>
<dbReference type="Pfam" id="PF01709">
    <property type="entry name" value="Transcrip_reg"/>
    <property type="match status" value="1"/>
</dbReference>
<organism evidence="9 10">
    <name type="scientific">Porphyromonas circumdentaria</name>
    <dbReference type="NCBI Taxonomy" id="29524"/>
    <lineage>
        <taxon>Bacteria</taxon>
        <taxon>Pseudomonadati</taxon>
        <taxon>Bacteroidota</taxon>
        <taxon>Bacteroidia</taxon>
        <taxon>Bacteroidales</taxon>
        <taxon>Porphyromonadaceae</taxon>
        <taxon>Porphyromonas</taxon>
    </lineage>
</organism>
<gene>
    <name evidence="9" type="ORF">SAMN02745171_01529</name>
</gene>
<dbReference type="NCBIfam" id="NF009044">
    <property type="entry name" value="PRK12378.1"/>
    <property type="match status" value="1"/>
</dbReference>
<keyword evidence="5 6" id="KW-0804">Transcription</keyword>
<keyword evidence="4 6" id="KW-0238">DNA-binding</keyword>
<dbReference type="EMBL" id="FUXE01000018">
    <property type="protein sequence ID" value="SJZ93010.1"/>
    <property type="molecule type" value="Genomic_DNA"/>
</dbReference>
<feature type="domain" description="TACO1/YebC-like N-terminal" evidence="8">
    <location>
        <begin position="4"/>
        <end position="73"/>
    </location>
</feature>
<dbReference type="HAMAP" id="MF_00693">
    <property type="entry name" value="Transcrip_reg_TACO1"/>
    <property type="match status" value="1"/>
</dbReference>
<dbReference type="InterPro" id="IPR049083">
    <property type="entry name" value="TACO1_YebC_N"/>
</dbReference>
<evidence type="ECO:0000259" key="7">
    <source>
        <dbReference type="Pfam" id="PF01709"/>
    </source>
</evidence>
<comment type="similarity">
    <text evidence="1 6">Belongs to the TACO1 family.</text>
</comment>
<sequence length="240" mass="27644">MGRAFEYRKARKMKRWGNMARVFTKLGKEITMAVKAGGSDPDTNPRLRVLIQTAKKENMPKENVERAIKKATDKDFSDYKEVNYEGYGPNGIAIFVETATDNTTRTVANIRSYFNKHGGSLGTTGSLEFLFDHKCVFHLRKREDIDLEEFSLEVIDFGVEDEIEEEEGELILYGEFAQNAALQSYLEENGWEILSAEFVRIPKDYRDVTPEEAEQVNKLIEKIEEDEDVQNVFSNMRETE</sequence>
<dbReference type="Proteomes" id="UP000190121">
    <property type="component" value="Unassembled WGS sequence"/>
</dbReference>
<dbReference type="FunFam" id="1.10.10.200:FF:000004">
    <property type="entry name" value="Probable transcriptional regulatory protein BSBG_02618"/>
    <property type="match status" value="1"/>
</dbReference>
<keyword evidence="2 6" id="KW-0963">Cytoplasm</keyword>
<evidence type="ECO:0000256" key="4">
    <source>
        <dbReference type="ARBA" id="ARBA00023125"/>
    </source>
</evidence>
<dbReference type="SUPFAM" id="SSF75625">
    <property type="entry name" value="YebC-like"/>
    <property type="match status" value="1"/>
</dbReference>
<dbReference type="NCBIfam" id="NF001030">
    <property type="entry name" value="PRK00110.1"/>
    <property type="match status" value="1"/>
</dbReference>
<dbReference type="PANTHER" id="PTHR12532:SF6">
    <property type="entry name" value="TRANSCRIPTIONAL REGULATORY PROTEIN YEBC-RELATED"/>
    <property type="match status" value="1"/>
</dbReference>
<evidence type="ECO:0000259" key="8">
    <source>
        <dbReference type="Pfam" id="PF20772"/>
    </source>
</evidence>
<dbReference type="Gene3D" id="1.10.10.200">
    <property type="match status" value="1"/>
</dbReference>
<accession>A0A1T4PN63</accession>
<dbReference type="InterPro" id="IPR002876">
    <property type="entry name" value="Transcrip_reg_TACO1-like"/>
</dbReference>
<protein>
    <recommendedName>
        <fullName evidence="6">Probable transcriptional regulatory protein SAMN02745171_01529</fullName>
    </recommendedName>
</protein>
<dbReference type="Pfam" id="PF20772">
    <property type="entry name" value="TACO1_YebC_N"/>
    <property type="match status" value="1"/>
</dbReference>
<dbReference type="InterPro" id="IPR026564">
    <property type="entry name" value="Transcrip_reg_TACO1-like_dom3"/>
</dbReference>
<dbReference type="PANTHER" id="PTHR12532">
    <property type="entry name" value="TRANSLATIONAL ACTIVATOR OF CYTOCHROME C OXIDASE 1"/>
    <property type="match status" value="1"/>
</dbReference>
<dbReference type="InterPro" id="IPR029072">
    <property type="entry name" value="YebC-like"/>
</dbReference>
<dbReference type="OrthoDB" id="9781053at2"/>
<dbReference type="GO" id="GO:0005829">
    <property type="term" value="C:cytosol"/>
    <property type="evidence" value="ECO:0007669"/>
    <property type="project" value="TreeGrafter"/>
</dbReference>
<dbReference type="InterPro" id="IPR017856">
    <property type="entry name" value="Integrase-like_N"/>
</dbReference>
<feature type="domain" description="TACO1/YebC-like second and third" evidence="7">
    <location>
        <begin position="79"/>
        <end position="236"/>
    </location>
</feature>
<evidence type="ECO:0000256" key="1">
    <source>
        <dbReference type="ARBA" id="ARBA00008724"/>
    </source>
</evidence>
<evidence type="ECO:0000256" key="3">
    <source>
        <dbReference type="ARBA" id="ARBA00023015"/>
    </source>
</evidence>
<comment type="subcellular location">
    <subcellularLocation>
        <location evidence="6">Cytoplasm</location>
    </subcellularLocation>
</comment>
<dbReference type="AlphaFoldDB" id="A0A1T4PN63"/>
<name>A0A1T4PN63_9PORP</name>
<evidence type="ECO:0000256" key="6">
    <source>
        <dbReference type="HAMAP-Rule" id="MF_00693"/>
    </source>
</evidence>
<dbReference type="GO" id="GO:0003677">
    <property type="term" value="F:DNA binding"/>
    <property type="evidence" value="ECO:0007669"/>
    <property type="project" value="UniProtKB-UniRule"/>
</dbReference>
<dbReference type="GO" id="GO:0006355">
    <property type="term" value="P:regulation of DNA-templated transcription"/>
    <property type="evidence" value="ECO:0007669"/>
    <property type="project" value="UniProtKB-UniRule"/>
</dbReference>
<dbReference type="RefSeq" id="WP_078737424.1">
    <property type="nucleotide sequence ID" value="NZ_FUXE01000018.1"/>
</dbReference>
<keyword evidence="10" id="KW-1185">Reference proteome</keyword>
<dbReference type="Gene3D" id="3.30.70.980">
    <property type="match status" value="2"/>
</dbReference>
<evidence type="ECO:0000256" key="2">
    <source>
        <dbReference type="ARBA" id="ARBA00022490"/>
    </source>
</evidence>
<evidence type="ECO:0000313" key="9">
    <source>
        <dbReference type="EMBL" id="SJZ93010.1"/>
    </source>
</evidence>
<reference evidence="10" key="1">
    <citation type="submission" date="2017-02" db="EMBL/GenBank/DDBJ databases">
        <authorList>
            <person name="Varghese N."/>
            <person name="Submissions S."/>
        </authorList>
    </citation>
    <scope>NUCLEOTIDE SEQUENCE [LARGE SCALE GENOMIC DNA]</scope>
    <source>
        <strain evidence="10">ATCC 51356</strain>
    </source>
</reference>
<dbReference type="NCBIfam" id="TIGR01033">
    <property type="entry name" value="YebC/PmpR family DNA-binding transcriptional regulator"/>
    <property type="match status" value="1"/>
</dbReference>
<keyword evidence="3 6" id="KW-0805">Transcription regulation</keyword>
<dbReference type="STRING" id="29524.SAMN02745171_01529"/>